<feature type="transmembrane region" description="Helical" evidence="6">
    <location>
        <begin position="36"/>
        <end position="56"/>
    </location>
</feature>
<evidence type="ECO:0000256" key="1">
    <source>
        <dbReference type="ARBA" id="ARBA00022617"/>
    </source>
</evidence>
<keyword evidence="9" id="KW-1185">Reference proteome</keyword>
<feature type="domain" description="Cytochrome c" evidence="7">
    <location>
        <begin position="195"/>
        <end position="274"/>
    </location>
</feature>
<gene>
    <name evidence="8" type="ORF">H9S92_16385</name>
</gene>
<dbReference type="EMBL" id="JACSIT010000141">
    <property type="protein sequence ID" value="MBC6995745.1"/>
    <property type="molecule type" value="Genomic_DNA"/>
</dbReference>
<keyword evidence="6" id="KW-0812">Transmembrane</keyword>
<dbReference type="GO" id="GO:0020037">
    <property type="term" value="F:heme binding"/>
    <property type="evidence" value="ECO:0007669"/>
    <property type="project" value="InterPro"/>
</dbReference>
<protein>
    <submittedName>
        <fullName evidence="8">C-type cytochrome</fullName>
    </submittedName>
</protein>
<dbReference type="RefSeq" id="WP_187467768.1">
    <property type="nucleotide sequence ID" value="NZ_JACSIT010000141.1"/>
</dbReference>
<evidence type="ECO:0000256" key="3">
    <source>
        <dbReference type="ARBA" id="ARBA00023004"/>
    </source>
</evidence>
<dbReference type="Pfam" id="PF13442">
    <property type="entry name" value="Cytochrome_CBB3"/>
    <property type="match status" value="1"/>
</dbReference>
<evidence type="ECO:0000256" key="4">
    <source>
        <dbReference type="PROSITE-ProRule" id="PRU00433"/>
    </source>
</evidence>
<keyword evidence="6" id="KW-1133">Transmembrane helix</keyword>
<dbReference type="SUPFAM" id="SSF46626">
    <property type="entry name" value="Cytochrome c"/>
    <property type="match status" value="1"/>
</dbReference>
<comment type="caution">
    <text evidence="8">The sequence shown here is derived from an EMBL/GenBank/DDBJ whole genome shotgun (WGS) entry which is preliminary data.</text>
</comment>
<feature type="compositionally biased region" description="Acidic residues" evidence="5">
    <location>
        <begin position="288"/>
        <end position="299"/>
    </location>
</feature>
<accession>A0A923PKJ0</accession>
<keyword evidence="6" id="KW-0472">Membrane</keyword>
<evidence type="ECO:0000256" key="6">
    <source>
        <dbReference type="SAM" id="Phobius"/>
    </source>
</evidence>
<sequence>MNSSIYHSLLLQATAPVAEVAPGGLFSGMSVLEQLLLVLMLVVFLAGMGAVINLSFTLMGMQRLRMLEQYHPEVLQKVGIPLPAAMTEPWWKRLYDRMKGGVPLEAEEEIMLSHNYDGIKELDNNLPPWWKGVLYLTMAFAPVYIWFVHFSDYGNLQHESYVYEMENAAAEVKAYLATQEDAIDETNVPLLVENEAIEKGRTLFSAKCAVCHGQLGEGGIGPNLTDKFWLHGGSVGEVFKTIKYGVPEKGMIAWKSELRPRDMQELASFIKSIGGTSPPNAKAPEGVEYAEEITEPLSK</sequence>
<dbReference type="Gene3D" id="6.10.280.130">
    <property type="match status" value="1"/>
</dbReference>
<keyword evidence="3 4" id="KW-0408">Iron</keyword>
<dbReference type="GO" id="GO:0046872">
    <property type="term" value="F:metal ion binding"/>
    <property type="evidence" value="ECO:0007669"/>
    <property type="project" value="UniProtKB-KW"/>
</dbReference>
<evidence type="ECO:0000313" key="9">
    <source>
        <dbReference type="Proteomes" id="UP000650081"/>
    </source>
</evidence>
<dbReference type="InterPro" id="IPR032858">
    <property type="entry name" value="CcoP_N"/>
</dbReference>
<evidence type="ECO:0000259" key="7">
    <source>
        <dbReference type="PROSITE" id="PS51007"/>
    </source>
</evidence>
<keyword evidence="2 4" id="KW-0479">Metal-binding</keyword>
<evidence type="ECO:0000313" key="8">
    <source>
        <dbReference type="EMBL" id="MBC6995745.1"/>
    </source>
</evidence>
<dbReference type="PANTHER" id="PTHR33751">
    <property type="entry name" value="CBB3-TYPE CYTOCHROME C OXIDASE SUBUNIT FIXP"/>
    <property type="match status" value="1"/>
</dbReference>
<proteinExistence type="predicted"/>
<feature type="region of interest" description="Disordered" evidence="5">
    <location>
        <begin position="274"/>
        <end position="299"/>
    </location>
</feature>
<dbReference type="Pfam" id="PF14715">
    <property type="entry name" value="FixP_N"/>
    <property type="match status" value="1"/>
</dbReference>
<dbReference type="InterPro" id="IPR009056">
    <property type="entry name" value="Cyt_c-like_dom"/>
</dbReference>
<dbReference type="GO" id="GO:0009055">
    <property type="term" value="F:electron transfer activity"/>
    <property type="evidence" value="ECO:0007669"/>
    <property type="project" value="InterPro"/>
</dbReference>
<dbReference type="PROSITE" id="PS51007">
    <property type="entry name" value="CYTC"/>
    <property type="match status" value="1"/>
</dbReference>
<dbReference type="PANTHER" id="PTHR33751:SF1">
    <property type="entry name" value="CBB3-TYPE CYTOCHROME C OXIDASE SUBUNIT FIXP"/>
    <property type="match status" value="1"/>
</dbReference>
<dbReference type="AlphaFoldDB" id="A0A923PKJ0"/>
<evidence type="ECO:0000256" key="5">
    <source>
        <dbReference type="SAM" id="MobiDB-lite"/>
    </source>
</evidence>
<organism evidence="8 9">
    <name type="scientific">Neolewinella lacunae</name>
    <dbReference type="NCBI Taxonomy" id="1517758"/>
    <lineage>
        <taxon>Bacteria</taxon>
        <taxon>Pseudomonadati</taxon>
        <taxon>Bacteroidota</taxon>
        <taxon>Saprospiria</taxon>
        <taxon>Saprospirales</taxon>
        <taxon>Lewinellaceae</taxon>
        <taxon>Neolewinella</taxon>
    </lineage>
</organism>
<dbReference type="Proteomes" id="UP000650081">
    <property type="component" value="Unassembled WGS sequence"/>
</dbReference>
<dbReference type="InterPro" id="IPR050597">
    <property type="entry name" value="Cytochrome_c_Oxidase_Subunit"/>
</dbReference>
<dbReference type="InterPro" id="IPR038414">
    <property type="entry name" value="CcoP_N_sf"/>
</dbReference>
<reference evidence="8" key="1">
    <citation type="submission" date="2020-08" db="EMBL/GenBank/DDBJ databases">
        <title>Lewinella bacteria from marine environments.</title>
        <authorList>
            <person name="Zhong Y."/>
        </authorList>
    </citation>
    <scope>NUCLEOTIDE SEQUENCE</scope>
    <source>
        <strain evidence="8">KCTC 42187</strain>
    </source>
</reference>
<dbReference type="InterPro" id="IPR036909">
    <property type="entry name" value="Cyt_c-like_dom_sf"/>
</dbReference>
<name>A0A923PKJ0_9BACT</name>
<feature type="transmembrane region" description="Helical" evidence="6">
    <location>
        <begin position="129"/>
        <end position="147"/>
    </location>
</feature>
<dbReference type="Gene3D" id="1.10.760.10">
    <property type="entry name" value="Cytochrome c-like domain"/>
    <property type="match status" value="1"/>
</dbReference>
<keyword evidence="1 4" id="KW-0349">Heme</keyword>
<evidence type="ECO:0000256" key="2">
    <source>
        <dbReference type="ARBA" id="ARBA00022723"/>
    </source>
</evidence>